<reference evidence="4" key="1">
    <citation type="submission" date="2019-02" db="EMBL/GenBank/DDBJ databases">
        <authorList>
            <person name="Gruber-Vodicka R. H."/>
            <person name="Seah K. B. B."/>
        </authorList>
    </citation>
    <scope>NUCLEOTIDE SEQUENCE</scope>
    <source>
        <strain evidence="4">BECK_SA2B12</strain>
        <strain evidence="2">BECK_SA2B15</strain>
        <strain evidence="3">BECK_SA2B20</strain>
    </source>
</reference>
<dbReference type="Gene3D" id="2.40.50.140">
    <property type="entry name" value="Nucleic acid-binding proteins"/>
    <property type="match status" value="1"/>
</dbReference>
<dbReference type="InterPro" id="IPR050180">
    <property type="entry name" value="RNR_Ribonuclease"/>
</dbReference>
<dbReference type="InterPro" id="IPR040596">
    <property type="entry name" value="RNase_II_C_S1"/>
</dbReference>
<dbReference type="PROSITE" id="PS00018">
    <property type="entry name" value="EF_HAND_1"/>
    <property type="match status" value="1"/>
</dbReference>
<dbReference type="GO" id="GO:0003723">
    <property type="term" value="F:RNA binding"/>
    <property type="evidence" value="ECO:0007669"/>
    <property type="project" value="InterPro"/>
</dbReference>
<dbReference type="Pfam" id="PF00773">
    <property type="entry name" value="RNB"/>
    <property type="match status" value="1"/>
</dbReference>
<evidence type="ECO:0000313" key="3">
    <source>
        <dbReference type="EMBL" id="VFJ98360.1"/>
    </source>
</evidence>
<dbReference type="PANTHER" id="PTHR23355">
    <property type="entry name" value="RIBONUCLEASE"/>
    <property type="match status" value="1"/>
</dbReference>
<dbReference type="EMBL" id="CAADFG010000134">
    <property type="protein sequence ID" value="VFJ98180.1"/>
    <property type="molecule type" value="Genomic_DNA"/>
</dbReference>
<dbReference type="GO" id="GO:0006402">
    <property type="term" value="P:mRNA catabolic process"/>
    <property type="evidence" value="ECO:0007669"/>
    <property type="project" value="TreeGrafter"/>
</dbReference>
<gene>
    <name evidence="2" type="ORF">BECKH772A_GA0070896_101343</name>
    <name evidence="3" type="ORF">BECKH772B_GA0070898_101323</name>
    <name evidence="4" type="ORF">BECKH772C_GA0070978_101313</name>
</gene>
<dbReference type="Pfam" id="PF18614">
    <property type="entry name" value="RNase_II_C_S1"/>
    <property type="match status" value="1"/>
</dbReference>
<evidence type="ECO:0000313" key="2">
    <source>
        <dbReference type="EMBL" id="VFJ98180.1"/>
    </source>
</evidence>
<sequence length="618" mass="68241">MPETFLQNSLVSYKRKPARVIAVVDKLEIMLDDGQTCRVRPKDVFLIHPGPVHDVGDLATRIGEDVKTVCELVAGSPITLGELAELLYGDESPSSRWNAWQLVSDGIYFYGVPENIQARAPEKAEEELAKREARARKARAWTDFLQRVRTSGPFRPEDADYLKEIEELAFDRTGQSRLLRKLGIEQTPANAHALLLKLGHWHDRTNPHPIRIGLDTNAPQLPIPALAGALSTGNRRDLTHLRAFAIDDEGNQDPDDAISLDGARLWIHVADVAFAVTPDSAVDLEARGRGATLYLPELTAPMLPEAVVEELGLGKKATSPALSFGLDLDADGAVSHLEIVPSLVRVERLTYAAVEERMGEAPFCHLWWIAQTARARRRVAGAIFITLPDVAVRVVDGKVHIRVLPELNSRILVGEIMIMAGEAVARFALERDIPFPFIAQAGVNLPLEHQRQPETLAEMYGYRRKLAPRQMSTTPGPHGGLGVGCYSQVTSPLRRYLDLVAHQQLRAWLQGDGVLGSEKIIQRIGATQAATAGTRKGERLSNRHWTLVYLREHSDWQGEGILVEKGEKRGTVLIPSLGLDAQVRYRGNPEPGQVFRLALGEVDLPQLSAYFAVEKSVP</sequence>
<feature type="domain" description="RNB" evidence="1">
    <location>
        <begin position="235"/>
        <end position="511"/>
    </location>
</feature>
<accession>A0A450VFA4</accession>
<dbReference type="EMBL" id="CAADFI010000132">
    <property type="protein sequence ID" value="VFJ98360.1"/>
    <property type="molecule type" value="Genomic_DNA"/>
</dbReference>
<dbReference type="EMBL" id="CAADFJ010000131">
    <property type="protein sequence ID" value="VFK03476.1"/>
    <property type="molecule type" value="Genomic_DNA"/>
</dbReference>
<dbReference type="PANTHER" id="PTHR23355:SF42">
    <property type="entry name" value="RIBONUCLEASE II, CHLOROPLASTIC_MITOCHONDRIAL"/>
    <property type="match status" value="1"/>
</dbReference>
<name>A0A450VFA4_9GAMM</name>
<organism evidence="4">
    <name type="scientific">Candidatus Kentrum eta</name>
    <dbReference type="NCBI Taxonomy" id="2126337"/>
    <lineage>
        <taxon>Bacteria</taxon>
        <taxon>Pseudomonadati</taxon>
        <taxon>Pseudomonadota</taxon>
        <taxon>Gammaproteobacteria</taxon>
        <taxon>Candidatus Kentrum</taxon>
    </lineage>
</organism>
<dbReference type="GO" id="GO:0000932">
    <property type="term" value="C:P-body"/>
    <property type="evidence" value="ECO:0007669"/>
    <property type="project" value="TreeGrafter"/>
</dbReference>
<dbReference type="InterPro" id="IPR012340">
    <property type="entry name" value="NA-bd_OB-fold"/>
</dbReference>
<dbReference type="SMART" id="SM00955">
    <property type="entry name" value="RNB"/>
    <property type="match status" value="1"/>
</dbReference>
<evidence type="ECO:0000259" key="1">
    <source>
        <dbReference type="SMART" id="SM00955"/>
    </source>
</evidence>
<dbReference type="InterPro" id="IPR056404">
    <property type="entry name" value="HTH_RNase_II"/>
</dbReference>
<evidence type="ECO:0000313" key="4">
    <source>
        <dbReference type="EMBL" id="VFK03476.1"/>
    </source>
</evidence>
<protein>
    <submittedName>
        <fullName evidence="4">Exoribonuclease-2</fullName>
    </submittedName>
</protein>
<dbReference type="InterPro" id="IPR036388">
    <property type="entry name" value="WH-like_DNA-bd_sf"/>
</dbReference>
<dbReference type="SUPFAM" id="SSF50249">
    <property type="entry name" value="Nucleic acid-binding proteins"/>
    <property type="match status" value="2"/>
</dbReference>
<dbReference type="InterPro" id="IPR018247">
    <property type="entry name" value="EF_Hand_1_Ca_BS"/>
</dbReference>
<dbReference type="AlphaFoldDB" id="A0A450VFA4"/>
<proteinExistence type="predicted"/>
<dbReference type="InterPro" id="IPR001900">
    <property type="entry name" value="RNase_II/R"/>
</dbReference>
<dbReference type="Gene3D" id="1.10.10.10">
    <property type="entry name" value="Winged helix-like DNA-binding domain superfamily/Winged helix DNA-binding domain"/>
    <property type="match status" value="1"/>
</dbReference>
<dbReference type="GO" id="GO:0000175">
    <property type="term" value="F:3'-5'-RNA exonuclease activity"/>
    <property type="evidence" value="ECO:0007669"/>
    <property type="project" value="TreeGrafter"/>
</dbReference>
<dbReference type="Pfam" id="PF23161">
    <property type="entry name" value="HTH_RNase_II"/>
    <property type="match status" value="1"/>
</dbReference>